<dbReference type="Pfam" id="PF07715">
    <property type="entry name" value="Plug"/>
    <property type="match status" value="1"/>
</dbReference>
<dbReference type="Pfam" id="PF13715">
    <property type="entry name" value="CarbopepD_reg_2"/>
    <property type="match status" value="1"/>
</dbReference>
<accession>A0ABR7D5I1</accession>
<evidence type="ECO:0000313" key="10">
    <source>
        <dbReference type="Proteomes" id="UP000646484"/>
    </source>
</evidence>
<dbReference type="InterPro" id="IPR008969">
    <property type="entry name" value="CarboxyPept-like_regulatory"/>
</dbReference>
<proteinExistence type="predicted"/>
<evidence type="ECO:0000256" key="4">
    <source>
        <dbReference type="ARBA" id="ARBA00022692"/>
    </source>
</evidence>
<feature type="domain" description="TonB-dependent receptor plug" evidence="8">
    <location>
        <begin position="123"/>
        <end position="223"/>
    </location>
</feature>
<reference evidence="9 10" key="1">
    <citation type="submission" date="2020-08" db="EMBL/GenBank/DDBJ databases">
        <title>Genome public.</title>
        <authorList>
            <person name="Liu C."/>
            <person name="Sun Q."/>
        </authorList>
    </citation>
    <scope>NUCLEOTIDE SEQUENCE [LARGE SCALE GENOMIC DNA]</scope>
    <source>
        <strain evidence="9 10">NSJ-56</strain>
    </source>
</reference>
<evidence type="ECO:0000256" key="1">
    <source>
        <dbReference type="ARBA" id="ARBA00004571"/>
    </source>
</evidence>
<keyword evidence="7" id="KW-0998">Cell outer membrane</keyword>
<evidence type="ECO:0000256" key="3">
    <source>
        <dbReference type="ARBA" id="ARBA00022452"/>
    </source>
</evidence>
<gene>
    <name evidence="9" type="ORF">H8S64_19040</name>
</gene>
<dbReference type="PANTHER" id="PTHR30069:SF29">
    <property type="entry name" value="HEMOGLOBIN AND HEMOGLOBIN-HAPTOGLOBIN-BINDING PROTEIN 1-RELATED"/>
    <property type="match status" value="1"/>
</dbReference>
<evidence type="ECO:0000256" key="7">
    <source>
        <dbReference type="ARBA" id="ARBA00023237"/>
    </source>
</evidence>
<dbReference type="Gene3D" id="2.40.170.20">
    <property type="entry name" value="TonB-dependent receptor, beta-barrel domain"/>
    <property type="match status" value="1"/>
</dbReference>
<evidence type="ECO:0000256" key="2">
    <source>
        <dbReference type="ARBA" id="ARBA00022448"/>
    </source>
</evidence>
<comment type="caution">
    <text evidence="9">The sequence shown here is derived from an EMBL/GenBank/DDBJ whole genome shotgun (WGS) entry which is preliminary data.</text>
</comment>
<dbReference type="InterPro" id="IPR036942">
    <property type="entry name" value="Beta-barrel_TonB_sf"/>
</dbReference>
<dbReference type="InterPro" id="IPR039426">
    <property type="entry name" value="TonB-dep_rcpt-like"/>
</dbReference>
<dbReference type="InterPro" id="IPR012910">
    <property type="entry name" value="Plug_dom"/>
</dbReference>
<dbReference type="Gene3D" id="2.60.40.1120">
    <property type="entry name" value="Carboxypeptidase-like, regulatory domain"/>
    <property type="match status" value="1"/>
</dbReference>
<evidence type="ECO:0000259" key="8">
    <source>
        <dbReference type="Pfam" id="PF07715"/>
    </source>
</evidence>
<evidence type="ECO:0000313" key="9">
    <source>
        <dbReference type="EMBL" id="MBC5623195.1"/>
    </source>
</evidence>
<name>A0ABR7D5I1_9BACT</name>
<dbReference type="Gene3D" id="2.170.130.10">
    <property type="entry name" value="TonB-dependent receptor, plug domain"/>
    <property type="match status" value="1"/>
</dbReference>
<keyword evidence="2" id="KW-0813">Transport</keyword>
<keyword evidence="6" id="KW-0472">Membrane</keyword>
<dbReference type="EMBL" id="JACOOH010000009">
    <property type="protein sequence ID" value="MBC5623195.1"/>
    <property type="molecule type" value="Genomic_DNA"/>
</dbReference>
<evidence type="ECO:0000256" key="6">
    <source>
        <dbReference type="ARBA" id="ARBA00023136"/>
    </source>
</evidence>
<dbReference type="PANTHER" id="PTHR30069">
    <property type="entry name" value="TONB-DEPENDENT OUTER MEMBRANE RECEPTOR"/>
    <property type="match status" value="1"/>
</dbReference>
<keyword evidence="5" id="KW-0732">Signal</keyword>
<sequence length="891" mass="99476">MRNVLLKVLGVVICLLCMSWEVVAEGIVKGKIVDMETRQALVGATVYVEGVSAGTVTDTTGYFELKLKKTGEVVLRFRNVGYTELKKKVVVGDKTIHLGIIEMEPEVIGLSDVVVTGSLAIDRKTPVALSVITASDIENKLSTQEFPEILKATPSVYATKEGGAFGDGRINLRGFETENIAVMVNGVPVNEMEWGGIYWSNWSGLADVTRMIQVQRGLGASKVSVPSVGGSINIVTNSTNAKSGASVAYSVGNDGYNKVAFSASTGLSEKGWAMSILGSRTWGDGYIQGTDFVAYSYFINISKRLGDNHELSLTALGAPQWHNQRNRNDKMSVEAWKELNDTKYNPSYGFSTWMEKKVRKVSAYNKYHKPQISLNHLWQINEKSSLSNVFYVSLGRGGGYGGRGNKAHKNDWYGTYGGKPTTKFRNADGTFNYTGIYELNAASVTGSEMIMAMSKNEHNWYGLISTYTTKLGQYFDVYGGIDLRYYKGKHYNEIVDLYGGKYFIDDSRMNVKYKADDYLWQNEELKKGDIVYRNYDGYMMQEGFFAQGEYNRDALSVFVAGSLSNITYWRKDHFYYSKADAKSDKENFLGYTIKGGANYNLTENHNVFANIGYFSRAPYMQGGVFLQQDVSNETNPDAVNEKVFTFELGYGFRSVWLDANVNLYRTSWMDKTLANFFEKNGERVRVNLTGLDALHQGIELDFELRPLKDLKITGMFSIGDWYWNGDGKGYAYNSSGQPVDKNGQPVSEIGGKDHAQNIVKLDDVRVGNSAQTTFALGGQYQFLKGLHVGVNYSYFARNYAKFTPSLAYDLGAEKAFESPWRMPSYGVLDANISYRFPVGKLFGVMISGNLNNVLDKEYIADAEDGKDHDEASAKVFYGFGRTFSLRLKITF</sequence>
<keyword evidence="9" id="KW-0675">Receptor</keyword>
<dbReference type="SUPFAM" id="SSF56935">
    <property type="entry name" value="Porins"/>
    <property type="match status" value="1"/>
</dbReference>
<dbReference type="SUPFAM" id="SSF49464">
    <property type="entry name" value="Carboxypeptidase regulatory domain-like"/>
    <property type="match status" value="1"/>
</dbReference>
<comment type="subcellular location">
    <subcellularLocation>
        <location evidence="1">Cell outer membrane</location>
        <topology evidence="1">Multi-pass membrane protein</topology>
    </subcellularLocation>
</comment>
<protein>
    <submittedName>
        <fullName evidence="9">TonB-dependent receptor</fullName>
    </submittedName>
</protein>
<evidence type="ECO:0000256" key="5">
    <source>
        <dbReference type="ARBA" id="ARBA00022729"/>
    </source>
</evidence>
<keyword evidence="3" id="KW-1134">Transmembrane beta strand</keyword>
<dbReference type="Proteomes" id="UP000646484">
    <property type="component" value="Unassembled WGS sequence"/>
</dbReference>
<organism evidence="9 10">
    <name type="scientific">Butyricimonas hominis</name>
    <dbReference type="NCBI Taxonomy" id="2763032"/>
    <lineage>
        <taxon>Bacteria</taxon>
        <taxon>Pseudomonadati</taxon>
        <taxon>Bacteroidota</taxon>
        <taxon>Bacteroidia</taxon>
        <taxon>Bacteroidales</taxon>
        <taxon>Odoribacteraceae</taxon>
        <taxon>Butyricimonas</taxon>
    </lineage>
</organism>
<keyword evidence="4" id="KW-0812">Transmembrane</keyword>
<dbReference type="InterPro" id="IPR037066">
    <property type="entry name" value="Plug_dom_sf"/>
</dbReference>
<dbReference type="RefSeq" id="WP_186978272.1">
    <property type="nucleotide sequence ID" value="NZ_JACOOH010000009.1"/>
</dbReference>
<keyword evidence="10" id="KW-1185">Reference proteome</keyword>